<dbReference type="OrthoDB" id="964950at2"/>
<comment type="caution">
    <text evidence="1">The sequence shown here is derived from an EMBL/GenBank/DDBJ whole genome shotgun (WGS) entry which is preliminary data.</text>
</comment>
<dbReference type="Proteomes" id="UP000011135">
    <property type="component" value="Unassembled WGS sequence"/>
</dbReference>
<accession>L8JTN1</accession>
<gene>
    <name evidence="1" type="ORF">C900_01623</name>
</gene>
<keyword evidence="2" id="KW-1185">Reference proteome</keyword>
<proteinExistence type="predicted"/>
<sequence length="71" mass="8096">MDTIIINIINPKVRKLLEDLEALNLISIARDDKSFKALVTKLRNKDNPKPTFDEITKEVEKVRAKGYGKEG</sequence>
<name>L8JTN1_9BACT</name>
<dbReference type="AlphaFoldDB" id="L8JTN1"/>
<evidence type="ECO:0000313" key="2">
    <source>
        <dbReference type="Proteomes" id="UP000011135"/>
    </source>
</evidence>
<dbReference type="STRING" id="1237149.C900_01623"/>
<protein>
    <submittedName>
        <fullName evidence="1">Uncharacterized protein</fullName>
    </submittedName>
</protein>
<organism evidence="1 2">
    <name type="scientific">Fulvivirga imtechensis AK7</name>
    <dbReference type="NCBI Taxonomy" id="1237149"/>
    <lineage>
        <taxon>Bacteria</taxon>
        <taxon>Pseudomonadati</taxon>
        <taxon>Bacteroidota</taxon>
        <taxon>Cytophagia</taxon>
        <taxon>Cytophagales</taxon>
        <taxon>Fulvivirgaceae</taxon>
        <taxon>Fulvivirga</taxon>
    </lineage>
</organism>
<dbReference type="eggNOG" id="ENOG5032Z4B">
    <property type="taxonomic scope" value="Bacteria"/>
</dbReference>
<evidence type="ECO:0000313" key="1">
    <source>
        <dbReference type="EMBL" id="ELR72341.1"/>
    </source>
</evidence>
<dbReference type="EMBL" id="AMZN01000024">
    <property type="protein sequence ID" value="ELR72341.1"/>
    <property type="molecule type" value="Genomic_DNA"/>
</dbReference>
<dbReference type="RefSeq" id="WP_009579058.1">
    <property type="nucleotide sequence ID" value="NZ_AMZN01000024.1"/>
</dbReference>
<reference evidence="1 2" key="1">
    <citation type="submission" date="2012-12" db="EMBL/GenBank/DDBJ databases">
        <title>Genome assembly of Fulvivirga imtechensis AK7.</title>
        <authorList>
            <person name="Nupur N."/>
            <person name="Khatri I."/>
            <person name="Kumar R."/>
            <person name="Subramanian S."/>
            <person name="Pinnaka A."/>
        </authorList>
    </citation>
    <scope>NUCLEOTIDE SEQUENCE [LARGE SCALE GENOMIC DNA]</scope>
    <source>
        <strain evidence="1 2">AK7</strain>
    </source>
</reference>